<name>A0ABP8WPK1_9MICO</name>
<sequence length="331" mass="34622">MSTLTRWTSTHAGSTATELHHGALLATALEYANRGWHVFPLIPGSKRPATPRHAATDCDHTDPWCRGGHTGWEQRATTDPDRITRAWTAAPYGVGIACGPSGLLVIDTDTPKPGAALPPVERVGNATSGEGVLIALAEDCGDPDGMPETWTVDTPSGGVHRYYTTAHLAESLGNSAGRLGPWIDTRGNGGYVVAPPTVTDAGRYLVGIDTPPAPLPAWLVQLLTTRPAAPSSVAEPRPVAHRSAYLRAVLTKEAEHVREATEGGRNHGLFAAACCLGELIAGGSLTEADAAATLLDACAGHIAAEAFTEAEAWQTIRSGFRRGATKPRTAA</sequence>
<dbReference type="SMART" id="SM00943">
    <property type="entry name" value="Prim-Pol"/>
    <property type="match status" value="1"/>
</dbReference>
<dbReference type="EMBL" id="BAABHM010000005">
    <property type="protein sequence ID" value="GAA4692086.1"/>
    <property type="molecule type" value="Genomic_DNA"/>
</dbReference>
<dbReference type="InterPro" id="IPR015330">
    <property type="entry name" value="DNA_primase/pol_bifunc_N"/>
</dbReference>
<dbReference type="Proteomes" id="UP001500843">
    <property type="component" value="Unassembled WGS sequence"/>
</dbReference>
<evidence type="ECO:0000259" key="2">
    <source>
        <dbReference type="SMART" id="SM00943"/>
    </source>
</evidence>
<reference evidence="4" key="1">
    <citation type="journal article" date="2019" name="Int. J. Syst. Evol. Microbiol.">
        <title>The Global Catalogue of Microorganisms (GCM) 10K type strain sequencing project: providing services to taxonomists for standard genome sequencing and annotation.</title>
        <authorList>
            <consortium name="The Broad Institute Genomics Platform"/>
            <consortium name="The Broad Institute Genome Sequencing Center for Infectious Disease"/>
            <person name="Wu L."/>
            <person name="Ma J."/>
        </authorList>
    </citation>
    <scope>NUCLEOTIDE SEQUENCE [LARGE SCALE GENOMIC DNA]</scope>
    <source>
        <strain evidence="4">JCM 17975</strain>
    </source>
</reference>
<keyword evidence="4" id="KW-1185">Reference proteome</keyword>
<keyword evidence="1" id="KW-0378">Hydrolase</keyword>
<dbReference type="InterPro" id="IPR051620">
    <property type="entry name" value="ORF904-like_C"/>
</dbReference>
<dbReference type="Pfam" id="PF09250">
    <property type="entry name" value="Prim-Pol"/>
    <property type="match status" value="1"/>
</dbReference>
<accession>A0ABP8WPK1</accession>
<feature type="domain" description="DNA primase/polymerase bifunctional N-terminal" evidence="2">
    <location>
        <begin position="28"/>
        <end position="219"/>
    </location>
</feature>
<evidence type="ECO:0000256" key="1">
    <source>
        <dbReference type="ARBA" id="ARBA00022801"/>
    </source>
</evidence>
<proteinExistence type="predicted"/>
<protein>
    <submittedName>
        <fullName evidence="3">Bifunctional DNA primase/polymerase</fullName>
    </submittedName>
</protein>
<comment type="caution">
    <text evidence="3">The sequence shown here is derived from an EMBL/GenBank/DDBJ whole genome shotgun (WGS) entry which is preliminary data.</text>
</comment>
<evidence type="ECO:0000313" key="3">
    <source>
        <dbReference type="EMBL" id="GAA4692086.1"/>
    </source>
</evidence>
<organism evidence="3 4">
    <name type="scientific">Promicromonospora umidemergens</name>
    <dbReference type="NCBI Taxonomy" id="629679"/>
    <lineage>
        <taxon>Bacteria</taxon>
        <taxon>Bacillati</taxon>
        <taxon>Actinomycetota</taxon>
        <taxon>Actinomycetes</taxon>
        <taxon>Micrococcales</taxon>
        <taxon>Promicromonosporaceae</taxon>
        <taxon>Promicromonospora</taxon>
    </lineage>
</organism>
<dbReference type="CDD" id="cd04859">
    <property type="entry name" value="Prim_Pol"/>
    <property type="match status" value="1"/>
</dbReference>
<dbReference type="PANTHER" id="PTHR35372">
    <property type="entry name" value="ATP BINDING PROTEIN-RELATED"/>
    <property type="match status" value="1"/>
</dbReference>
<dbReference type="RefSeq" id="WP_253877849.1">
    <property type="nucleotide sequence ID" value="NZ_BAABHM010000005.1"/>
</dbReference>
<dbReference type="SUPFAM" id="SSF56747">
    <property type="entry name" value="Prim-pol domain"/>
    <property type="match status" value="1"/>
</dbReference>
<dbReference type="PANTHER" id="PTHR35372:SF2">
    <property type="entry name" value="SF3 HELICASE DOMAIN-CONTAINING PROTEIN"/>
    <property type="match status" value="1"/>
</dbReference>
<evidence type="ECO:0000313" key="4">
    <source>
        <dbReference type="Proteomes" id="UP001500843"/>
    </source>
</evidence>
<gene>
    <name evidence="3" type="ORF">GCM10023198_08840</name>
</gene>